<dbReference type="SMART" id="SM00195">
    <property type="entry name" value="DSPc"/>
    <property type="match status" value="1"/>
</dbReference>
<dbReference type="InterPro" id="IPR000387">
    <property type="entry name" value="Tyr_Pase_dom"/>
</dbReference>
<keyword evidence="4" id="KW-0904">Protein phosphatase</keyword>
<evidence type="ECO:0000259" key="6">
    <source>
        <dbReference type="PROSITE" id="PS50056"/>
    </source>
</evidence>
<dbReference type="PROSITE" id="PS50054">
    <property type="entry name" value="TYR_PHOSPHATASE_DUAL"/>
    <property type="match status" value="1"/>
</dbReference>
<evidence type="ECO:0000313" key="7">
    <source>
        <dbReference type="EMBL" id="KAF7329005.1"/>
    </source>
</evidence>
<gene>
    <name evidence="7" type="ORF">MVEN_02530600</name>
</gene>
<dbReference type="AlphaFoldDB" id="A0A8H7C9D3"/>
<dbReference type="CDD" id="cd14498">
    <property type="entry name" value="DSP"/>
    <property type="match status" value="1"/>
</dbReference>
<dbReference type="OrthoDB" id="10252009at2759"/>
<comment type="caution">
    <text evidence="7">The sequence shown here is derived from an EMBL/GenBank/DDBJ whole genome shotgun (WGS) entry which is preliminary data.</text>
</comment>
<dbReference type="PANTHER" id="PTHR45848">
    <property type="entry name" value="DUAL SPECIFICITY PROTEIN PHOSPHATASE 12 FAMILY MEMBER"/>
    <property type="match status" value="1"/>
</dbReference>
<protein>
    <recommendedName>
        <fullName evidence="2">protein-tyrosine-phosphatase</fullName>
        <ecNumber evidence="2">3.1.3.48</ecNumber>
    </recommendedName>
</protein>
<evidence type="ECO:0000256" key="4">
    <source>
        <dbReference type="ARBA" id="ARBA00022912"/>
    </source>
</evidence>
<dbReference type="SUPFAM" id="SSF52799">
    <property type="entry name" value="(Phosphotyrosine protein) phosphatases II"/>
    <property type="match status" value="2"/>
</dbReference>
<dbReference type="PANTHER" id="PTHR45848:SF4">
    <property type="entry name" value="DUAL SPECIFICITY PROTEIN PHOSPHATASE 12"/>
    <property type="match status" value="1"/>
</dbReference>
<dbReference type="GO" id="GO:0008138">
    <property type="term" value="F:protein tyrosine/serine/threonine phosphatase activity"/>
    <property type="evidence" value="ECO:0007669"/>
    <property type="project" value="TreeGrafter"/>
</dbReference>
<evidence type="ECO:0000256" key="1">
    <source>
        <dbReference type="ARBA" id="ARBA00008601"/>
    </source>
</evidence>
<feature type="domain" description="Tyrosine-protein phosphatase" evidence="5">
    <location>
        <begin position="5"/>
        <end position="148"/>
    </location>
</feature>
<sequence length="330" mass="36924">MSATSATEILDNQLYLSDVHTAKSQEVRSNLGITHVLSITPPAVPALATTELNHLLIDLPDREFENLLIHLPTTSKWIEDALNEGGKVLVHCNEGASRSVTIVCAYVVKKLQIDSKAALEFVKAKRPNARPNPGFLKQLDAWSSCAYTIEVNSPAYQTWKDIREEDITRWIRQEQGIELVEVVRQQLFLNIYFKEDDICDIFSQLFLDYGTFKILSISPTQIPPSFGHPKDKYRHIALGAGSDEAELKKLFSQLPSIVKWMHEILTAEADCKPRVVIHCKDEVRGQIVACAYLMFSKGISAQASVEVLRSTSRSKVDDRLLGLLGANYAS</sequence>
<dbReference type="EMBL" id="JACAZI010000034">
    <property type="protein sequence ID" value="KAF7329005.1"/>
    <property type="molecule type" value="Genomic_DNA"/>
</dbReference>
<accession>A0A8H7C9D3</accession>
<evidence type="ECO:0000259" key="5">
    <source>
        <dbReference type="PROSITE" id="PS50054"/>
    </source>
</evidence>
<dbReference type="Gene3D" id="3.90.190.10">
    <property type="entry name" value="Protein tyrosine phosphatase superfamily"/>
    <property type="match status" value="2"/>
</dbReference>
<dbReference type="GO" id="GO:0004725">
    <property type="term" value="F:protein tyrosine phosphatase activity"/>
    <property type="evidence" value="ECO:0007669"/>
    <property type="project" value="UniProtKB-EC"/>
</dbReference>
<evidence type="ECO:0000256" key="2">
    <source>
        <dbReference type="ARBA" id="ARBA00013064"/>
    </source>
</evidence>
<reference evidence="7" key="1">
    <citation type="submission" date="2020-05" db="EMBL/GenBank/DDBJ databases">
        <title>Mycena genomes resolve the evolution of fungal bioluminescence.</title>
        <authorList>
            <person name="Tsai I.J."/>
        </authorList>
    </citation>
    <scope>NUCLEOTIDE SEQUENCE</scope>
    <source>
        <strain evidence="7">CCC161011</strain>
    </source>
</reference>
<dbReference type="PROSITE" id="PS50056">
    <property type="entry name" value="TYR_PHOSPHATASE_2"/>
    <property type="match status" value="1"/>
</dbReference>
<dbReference type="Pfam" id="PF00782">
    <property type="entry name" value="DSPc"/>
    <property type="match status" value="1"/>
</dbReference>
<dbReference type="InterPro" id="IPR029021">
    <property type="entry name" value="Prot-tyrosine_phosphatase-like"/>
</dbReference>
<dbReference type="EC" id="3.1.3.48" evidence="2"/>
<name>A0A8H7C9D3_9AGAR</name>
<keyword evidence="8" id="KW-1185">Reference proteome</keyword>
<proteinExistence type="inferred from homology"/>
<evidence type="ECO:0000313" key="8">
    <source>
        <dbReference type="Proteomes" id="UP000620124"/>
    </source>
</evidence>
<dbReference type="Proteomes" id="UP000620124">
    <property type="component" value="Unassembled WGS sequence"/>
</dbReference>
<evidence type="ECO:0000256" key="3">
    <source>
        <dbReference type="ARBA" id="ARBA00022801"/>
    </source>
</evidence>
<feature type="domain" description="Tyrosine specific protein phosphatases" evidence="6">
    <location>
        <begin position="62"/>
        <end position="129"/>
    </location>
</feature>
<dbReference type="InterPro" id="IPR020422">
    <property type="entry name" value="TYR_PHOSPHATASE_DUAL_dom"/>
</dbReference>
<organism evidence="7 8">
    <name type="scientific">Mycena venus</name>
    <dbReference type="NCBI Taxonomy" id="2733690"/>
    <lineage>
        <taxon>Eukaryota</taxon>
        <taxon>Fungi</taxon>
        <taxon>Dikarya</taxon>
        <taxon>Basidiomycota</taxon>
        <taxon>Agaricomycotina</taxon>
        <taxon>Agaricomycetes</taxon>
        <taxon>Agaricomycetidae</taxon>
        <taxon>Agaricales</taxon>
        <taxon>Marasmiineae</taxon>
        <taxon>Mycenaceae</taxon>
        <taxon>Mycena</taxon>
    </lineage>
</organism>
<dbReference type="InterPro" id="IPR000340">
    <property type="entry name" value="Dual-sp_phosphatase_cat-dom"/>
</dbReference>
<comment type="similarity">
    <text evidence="1">Belongs to the protein-tyrosine phosphatase family. Non-receptor class dual specificity subfamily.</text>
</comment>
<keyword evidence="3" id="KW-0378">Hydrolase</keyword>